<reference evidence="5 6" key="1">
    <citation type="submission" date="2019-01" db="EMBL/GenBank/DDBJ databases">
        <title>Nocardioides guangzhouensis sp. nov., an actinobacterium isolated from soil.</title>
        <authorList>
            <person name="Fu Y."/>
            <person name="Cai Y."/>
            <person name="Lin Z."/>
            <person name="Chen P."/>
        </authorList>
    </citation>
    <scope>NUCLEOTIDE SEQUENCE [LARGE SCALE GENOMIC DNA]</scope>
    <source>
        <strain evidence="5 6">130</strain>
    </source>
</reference>
<dbReference type="Proteomes" id="UP000295198">
    <property type="component" value="Unassembled WGS sequence"/>
</dbReference>
<dbReference type="PANTHER" id="PTHR33392">
    <property type="entry name" value="POLYISOPRENYL-TEICHOIC ACID--PEPTIDOGLYCAN TEICHOIC ACID TRANSFERASE TAGU"/>
    <property type="match status" value="1"/>
</dbReference>
<gene>
    <name evidence="5" type="ORF">EKO23_13805</name>
</gene>
<protein>
    <submittedName>
        <fullName evidence="5">LytR family transcriptional regulator</fullName>
    </submittedName>
</protein>
<feature type="domain" description="Cell envelope-related transcriptional attenuator" evidence="4">
    <location>
        <begin position="110"/>
        <end position="265"/>
    </location>
</feature>
<accession>A0A4Q4ZBV8</accession>
<keyword evidence="3" id="KW-0812">Transmembrane</keyword>
<comment type="caution">
    <text evidence="5">The sequence shown here is derived from an EMBL/GenBank/DDBJ whole genome shotgun (WGS) entry which is preliminary data.</text>
</comment>
<dbReference type="EMBL" id="SDKM01000019">
    <property type="protein sequence ID" value="RYP85055.1"/>
    <property type="molecule type" value="Genomic_DNA"/>
</dbReference>
<feature type="transmembrane region" description="Helical" evidence="3">
    <location>
        <begin position="31"/>
        <end position="51"/>
    </location>
</feature>
<feature type="region of interest" description="Disordered" evidence="2">
    <location>
        <begin position="1"/>
        <end position="20"/>
    </location>
</feature>
<feature type="region of interest" description="Disordered" evidence="2">
    <location>
        <begin position="361"/>
        <end position="394"/>
    </location>
</feature>
<keyword evidence="3" id="KW-1133">Transmembrane helix</keyword>
<evidence type="ECO:0000313" key="6">
    <source>
        <dbReference type="Proteomes" id="UP000295198"/>
    </source>
</evidence>
<evidence type="ECO:0000256" key="2">
    <source>
        <dbReference type="SAM" id="MobiDB-lite"/>
    </source>
</evidence>
<comment type="similarity">
    <text evidence="1">Belongs to the LytR/CpsA/Psr (LCP) family.</text>
</comment>
<dbReference type="RefSeq" id="WP_134718246.1">
    <property type="nucleotide sequence ID" value="NZ_SDKM01000019.1"/>
</dbReference>
<dbReference type="AlphaFoldDB" id="A0A4Q4ZBV8"/>
<dbReference type="InterPro" id="IPR050922">
    <property type="entry name" value="LytR/CpsA/Psr_CW_biosynth"/>
</dbReference>
<evidence type="ECO:0000256" key="1">
    <source>
        <dbReference type="ARBA" id="ARBA00006068"/>
    </source>
</evidence>
<proteinExistence type="inferred from homology"/>
<evidence type="ECO:0000313" key="5">
    <source>
        <dbReference type="EMBL" id="RYP85055.1"/>
    </source>
</evidence>
<name>A0A4Q4ZBV8_9ACTN</name>
<organism evidence="5 6">
    <name type="scientific">Nocardioides guangzhouensis</name>
    <dbReference type="NCBI Taxonomy" id="2497878"/>
    <lineage>
        <taxon>Bacteria</taxon>
        <taxon>Bacillati</taxon>
        <taxon>Actinomycetota</taxon>
        <taxon>Actinomycetes</taxon>
        <taxon>Propionibacteriales</taxon>
        <taxon>Nocardioidaceae</taxon>
        <taxon>Nocardioides</taxon>
    </lineage>
</organism>
<dbReference type="InterPro" id="IPR004474">
    <property type="entry name" value="LytR_CpsA_psr"/>
</dbReference>
<evidence type="ECO:0000256" key="3">
    <source>
        <dbReference type="SAM" id="Phobius"/>
    </source>
</evidence>
<dbReference type="OrthoDB" id="9782542at2"/>
<dbReference type="Gene3D" id="3.40.630.190">
    <property type="entry name" value="LCP protein"/>
    <property type="match status" value="1"/>
</dbReference>
<keyword evidence="3" id="KW-0472">Membrane</keyword>
<dbReference type="Pfam" id="PF03816">
    <property type="entry name" value="LytR_cpsA_psr"/>
    <property type="match status" value="1"/>
</dbReference>
<sequence>MSRHRANPNASDDPDARHRGNAETRHQVLRAFGYVVVAMSVVVGLFSVYSYRHFNENLTILDVTSQLGDDRPDKVEVEGPREPINVLVMGSDSRDGKGNNIDGLRGGGQRSDTTLLIHLSADRENAYGVSLPRDAMVQRPTCFTKDKKEIPGGFDMWNAAFSVGGPACTIRQFEQLTHVKIDHFVVVDFNGFKDMVDAIDGVKVCIPEDVDDPVGNIHLKAGTREVKGQEALNYVRIRHNISNNGDIGRMKRQQAFVAAMTNKVSSAGTLSRPDRLFGFVNAATSSLTLDPGLSSVKKIADLAGQFQDTGLDKIKFVTIPFAAYEPDPNRLVWSGDADNLWRKVRNDMPLSKRLSTEAITAAGKSKDPKKSAAQAAGTVTKTDEETAAANGLCA</sequence>
<evidence type="ECO:0000259" key="4">
    <source>
        <dbReference type="Pfam" id="PF03816"/>
    </source>
</evidence>
<dbReference type="NCBIfam" id="TIGR00350">
    <property type="entry name" value="lytR_cpsA_psr"/>
    <property type="match status" value="1"/>
</dbReference>
<dbReference type="PANTHER" id="PTHR33392:SF6">
    <property type="entry name" value="POLYISOPRENYL-TEICHOIC ACID--PEPTIDOGLYCAN TEICHOIC ACID TRANSFERASE TAGU"/>
    <property type="match status" value="1"/>
</dbReference>
<keyword evidence="6" id="KW-1185">Reference proteome</keyword>